<dbReference type="AlphaFoldDB" id="C7N1N6"/>
<reference evidence="1 2" key="1">
    <citation type="journal article" date="2009" name="Stand. Genomic Sci.">
        <title>Complete genome sequence of Slackia heliotrinireducens type strain (RHS 1).</title>
        <authorList>
            <person name="Pukall R."/>
            <person name="Lapidus A."/>
            <person name="Nolan M."/>
            <person name="Copeland A."/>
            <person name="Glavina Del Rio T."/>
            <person name="Lucas S."/>
            <person name="Chen F."/>
            <person name="Tice H."/>
            <person name="Cheng J.F."/>
            <person name="Chertkov O."/>
            <person name="Bruce D."/>
            <person name="Goodwin L."/>
            <person name="Kuske C."/>
            <person name="Brettin T."/>
            <person name="Detter J.C."/>
            <person name="Han C."/>
            <person name="Pitluck S."/>
            <person name="Pati A."/>
            <person name="Mavrommatis K."/>
            <person name="Ivanova N."/>
            <person name="Ovchinnikova G."/>
            <person name="Chen A."/>
            <person name="Palaniappan K."/>
            <person name="Schneider S."/>
            <person name="Rohde M."/>
            <person name="Chain P."/>
            <person name="D'haeseleer P."/>
            <person name="Goker M."/>
            <person name="Bristow J."/>
            <person name="Eisen J.A."/>
            <person name="Markowitz V."/>
            <person name="Kyrpides N.C."/>
            <person name="Klenk H.P."/>
            <person name="Hugenholtz P."/>
        </authorList>
    </citation>
    <scope>NUCLEOTIDE SEQUENCE [LARGE SCALE GENOMIC DNA]</scope>
    <source>
        <strain evidence="2">ATCC 29202 / DSM 20476 / NCTC 11029 / RHS 1</strain>
    </source>
</reference>
<organism evidence="1 2">
    <name type="scientific">Slackia heliotrinireducens (strain ATCC 29202 / DSM 20476 / NCTC 11029 / RHS 1)</name>
    <name type="common">Peptococcus heliotrinreducens</name>
    <dbReference type="NCBI Taxonomy" id="471855"/>
    <lineage>
        <taxon>Bacteria</taxon>
        <taxon>Bacillati</taxon>
        <taxon>Actinomycetota</taxon>
        <taxon>Coriobacteriia</taxon>
        <taxon>Eggerthellales</taxon>
        <taxon>Eggerthellaceae</taxon>
        <taxon>Slackia</taxon>
    </lineage>
</organism>
<dbReference type="KEGG" id="shi:Shel_02600"/>
<dbReference type="STRING" id="471855.Shel_02600"/>
<keyword evidence="2" id="KW-1185">Reference proteome</keyword>
<protein>
    <submittedName>
        <fullName evidence="1">Uncharacterized protein</fullName>
    </submittedName>
</protein>
<proteinExistence type="predicted"/>
<dbReference type="RefSeq" id="WP_012797438.1">
    <property type="nucleotide sequence ID" value="NC_013165.1"/>
</dbReference>
<gene>
    <name evidence="1" type="ordered locus">Shel_02600</name>
</gene>
<accession>C7N1N6</accession>
<name>C7N1N6_SLAHD</name>
<evidence type="ECO:0000313" key="2">
    <source>
        <dbReference type="Proteomes" id="UP000002026"/>
    </source>
</evidence>
<evidence type="ECO:0000313" key="1">
    <source>
        <dbReference type="EMBL" id="ACV21328.1"/>
    </source>
</evidence>
<sequence length="157" mass="17556">MLLDSYNDIPYINCTAAKIRPKDKTGHSGTFEAAGETFTIKIANARDDDERFPRVWARVELIDKVAKDRVDDYACKVAAKAIADPAFAPVKVDLRDGETAYMKTWTCRYPDDEAMDAFIMQAKDFIEAHIGELRALSAPAKTPPDDLPFLEDLLSLI</sequence>
<dbReference type="EMBL" id="CP001684">
    <property type="protein sequence ID" value="ACV21328.1"/>
    <property type="molecule type" value="Genomic_DNA"/>
</dbReference>
<dbReference type="HOGENOM" id="CLU_1676680_0_0_11"/>
<dbReference type="Proteomes" id="UP000002026">
    <property type="component" value="Chromosome"/>
</dbReference>